<sequence length="76" mass="8618">MITGEASNFWTWTPERSDFCALFDIDGECSVDEANNDLVCSAMDDKKLADFTRRKKSGTTAARFWFNGEYQPVVLP</sequence>
<protein>
    <submittedName>
        <fullName evidence="1">Uncharacterized protein</fullName>
    </submittedName>
</protein>
<dbReference type="InParanoid" id="A0A317XY80"/>
<proteinExistence type="predicted"/>
<evidence type="ECO:0000313" key="2">
    <source>
        <dbReference type="Proteomes" id="UP000246740"/>
    </source>
</evidence>
<dbReference type="EMBL" id="KZ819189">
    <property type="protein sequence ID" value="PWZ02309.1"/>
    <property type="molecule type" value="Genomic_DNA"/>
</dbReference>
<organism evidence="1 2">
    <name type="scientific">Testicularia cyperi</name>
    <dbReference type="NCBI Taxonomy" id="1882483"/>
    <lineage>
        <taxon>Eukaryota</taxon>
        <taxon>Fungi</taxon>
        <taxon>Dikarya</taxon>
        <taxon>Basidiomycota</taxon>
        <taxon>Ustilaginomycotina</taxon>
        <taxon>Ustilaginomycetes</taxon>
        <taxon>Ustilaginales</taxon>
        <taxon>Anthracoideaceae</taxon>
        <taxon>Testicularia</taxon>
    </lineage>
</organism>
<evidence type="ECO:0000313" key="1">
    <source>
        <dbReference type="EMBL" id="PWZ02309.1"/>
    </source>
</evidence>
<name>A0A317XY80_9BASI</name>
<gene>
    <name evidence="1" type="ORF">BCV70DRAFT_198593</name>
</gene>
<dbReference type="Proteomes" id="UP000246740">
    <property type="component" value="Unassembled WGS sequence"/>
</dbReference>
<accession>A0A317XY80</accession>
<dbReference type="AlphaFoldDB" id="A0A317XY80"/>
<keyword evidence="2" id="KW-1185">Reference proteome</keyword>
<reference evidence="1 2" key="1">
    <citation type="journal article" date="2018" name="Mol. Biol. Evol.">
        <title>Broad Genomic Sampling Reveals a Smut Pathogenic Ancestry of the Fungal Clade Ustilaginomycotina.</title>
        <authorList>
            <person name="Kijpornyongpan T."/>
            <person name="Mondo S.J."/>
            <person name="Barry K."/>
            <person name="Sandor L."/>
            <person name="Lee J."/>
            <person name="Lipzen A."/>
            <person name="Pangilinan J."/>
            <person name="LaButti K."/>
            <person name="Hainaut M."/>
            <person name="Henrissat B."/>
            <person name="Grigoriev I.V."/>
            <person name="Spatafora J.W."/>
            <person name="Aime M.C."/>
        </authorList>
    </citation>
    <scope>NUCLEOTIDE SEQUENCE [LARGE SCALE GENOMIC DNA]</scope>
    <source>
        <strain evidence="1 2">MCA 3645</strain>
    </source>
</reference>